<keyword evidence="1" id="KW-0732">Signal</keyword>
<feature type="chain" id="PRO_5045709715" description="Beta-lactamase-related domain-containing protein" evidence="1">
    <location>
        <begin position="22"/>
        <end position="151"/>
    </location>
</feature>
<evidence type="ECO:0000313" key="4">
    <source>
        <dbReference type="Proteomes" id="UP000653644"/>
    </source>
</evidence>
<evidence type="ECO:0000256" key="1">
    <source>
        <dbReference type="SAM" id="SignalP"/>
    </source>
</evidence>
<protein>
    <recommendedName>
        <fullName evidence="2">Beta-lactamase-related domain-containing protein</fullName>
    </recommendedName>
</protein>
<comment type="caution">
    <text evidence="3">The sequence shown here is derived from an EMBL/GenBank/DDBJ whole genome shotgun (WGS) entry which is preliminary data.</text>
</comment>
<feature type="signal peptide" evidence="1">
    <location>
        <begin position="1"/>
        <end position="21"/>
    </location>
</feature>
<dbReference type="EMBL" id="BMVN01000008">
    <property type="protein sequence ID" value="GHA21843.1"/>
    <property type="molecule type" value="Genomic_DNA"/>
</dbReference>
<keyword evidence="4" id="KW-1185">Reference proteome</keyword>
<dbReference type="SUPFAM" id="SSF56601">
    <property type="entry name" value="beta-lactamase/transpeptidase-like"/>
    <property type="match status" value="1"/>
</dbReference>
<dbReference type="Pfam" id="PF00144">
    <property type="entry name" value="Beta-lactamase"/>
    <property type="match status" value="1"/>
</dbReference>
<reference evidence="4" key="1">
    <citation type="journal article" date="2019" name="Int. J. Syst. Evol. Microbiol.">
        <title>The Global Catalogue of Microorganisms (GCM) 10K type strain sequencing project: providing services to taxonomists for standard genome sequencing and annotation.</title>
        <authorList>
            <consortium name="The Broad Institute Genomics Platform"/>
            <consortium name="The Broad Institute Genome Sequencing Center for Infectious Disease"/>
            <person name="Wu L."/>
            <person name="Ma J."/>
        </authorList>
    </citation>
    <scope>NUCLEOTIDE SEQUENCE [LARGE SCALE GENOMIC DNA]</scope>
    <source>
        <strain evidence="4">JCM 4733</strain>
    </source>
</reference>
<proteinExistence type="predicted"/>
<dbReference type="Proteomes" id="UP000653644">
    <property type="component" value="Unassembled WGS sequence"/>
</dbReference>
<name>A0ABQ3CL03_9ACTN</name>
<gene>
    <name evidence="3" type="ORF">GCM10010345_28470</name>
</gene>
<evidence type="ECO:0000259" key="2">
    <source>
        <dbReference type="Pfam" id="PF00144"/>
    </source>
</evidence>
<dbReference type="Gene3D" id="3.40.710.10">
    <property type="entry name" value="DD-peptidase/beta-lactamase superfamily"/>
    <property type="match status" value="1"/>
</dbReference>
<feature type="domain" description="Beta-lactamase-related" evidence="2">
    <location>
        <begin position="56"/>
        <end position="150"/>
    </location>
</feature>
<organism evidence="3 4">
    <name type="scientific">Streptomyces canarius</name>
    <dbReference type="NCBI Taxonomy" id="285453"/>
    <lineage>
        <taxon>Bacteria</taxon>
        <taxon>Bacillati</taxon>
        <taxon>Actinomycetota</taxon>
        <taxon>Actinomycetes</taxon>
        <taxon>Kitasatosporales</taxon>
        <taxon>Streptomycetaceae</taxon>
        <taxon>Streptomyces</taxon>
    </lineage>
</organism>
<dbReference type="InterPro" id="IPR012338">
    <property type="entry name" value="Beta-lactam/transpept-like"/>
</dbReference>
<dbReference type="InterPro" id="IPR001466">
    <property type="entry name" value="Beta-lactam-related"/>
</dbReference>
<accession>A0ABQ3CL03</accession>
<evidence type="ECO:0000313" key="3">
    <source>
        <dbReference type="EMBL" id="GHA21843.1"/>
    </source>
</evidence>
<sequence>MPTLRTAPSIPVSLALLLAPAAVRNTSGHTSPVTATDAVLPLRVSVGHTTCRVCSAGAAPTTPRALPTHTSGLADLTQATREAVRLTPPQAVRIALALPPARPGRCSSSSTHYVLLGPVVRQVTGHSRAAEAEHRAIAPLDHLGLTGTSFP</sequence>